<evidence type="ECO:0000313" key="1">
    <source>
        <dbReference type="EMBL" id="MED6174225.1"/>
    </source>
</evidence>
<accession>A0ABU6VKT1</accession>
<name>A0ABU6VKT1_9FABA</name>
<protein>
    <submittedName>
        <fullName evidence="1">Uncharacterized protein</fullName>
    </submittedName>
</protein>
<proteinExistence type="predicted"/>
<reference evidence="1 2" key="1">
    <citation type="journal article" date="2023" name="Plants (Basel)">
        <title>Bridging the Gap: Combining Genomics and Transcriptomics Approaches to Understand Stylosanthes scabra, an Orphan Legume from the Brazilian Caatinga.</title>
        <authorList>
            <person name="Ferreira-Neto J.R.C."/>
            <person name="da Silva M.D."/>
            <person name="Binneck E."/>
            <person name="de Melo N.F."/>
            <person name="da Silva R.H."/>
            <person name="de Melo A.L.T.M."/>
            <person name="Pandolfi V."/>
            <person name="Bustamante F.O."/>
            <person name="Brasileiro-Vidal A.C."/>
            <person name="Benko-Iseppon A.M."/>
        </authorList>
    </citation>
    <scope>NUCLEOTIDE SEQUENCE [LARGE SCALE GENOMIC DNA]</scope>
    <source>
        <tissue evidence="1">Leaves</tissue>
    </source>
</reference>
<gene>
    <name evidence="1" type="ORF">PIB30_067056</name>
</gene>
<comment type="caution">
    <text evidence="1">The sequence shown here is derived from an EMBL/GenBank/DDBJ whole genome shotgun (WGS) entry which is preliminary data.</text>
</comment>
<keyword evidence="2" id="KW-1185">Reference proteome</keyword>
<dbReference type="EMBL" id="JASCZI010151728">
    <property type="protein sequence ID" value="MED6174225.1"/>
    <property type="molecule type" value="Genomic_DNA"/>
</dbReference>
<evidence type="ECO:0000313" key="2">
    <source>
        <dbReference type="Proteomes" id="UP001341840"/>
    </source>
</evidence>
<dbReference type="Proteomes" id="UP001341840">
    <property type="component" value="Unassembled WGS sequence"/>
</dbReference>
<sequence length="104" mass="11769">MDNSSHEVVKGLVDGVLVEMLQRSLIGESSPPLNKEDIIPRLYKEWDTLQQVKLIGPFKMVLTFRFVEDKDEALLSPSKLNVFEEIKNCLGSVIEMGDFLSLES</sequence>
<organism evidence="1 2">
    <name type="scientific">Stylosanthes scabra</name>
    <dbReference type="NCBI Taxonomy" id="79078"/>
    <lineage>
        <taxon>Eukaryota</taxon>
        <taxon>Viridiplantae</taxon>
        <taxon>Streptophyta</taxon>
        <taxon>Embryophyta</taxon>
        <taxon>Tracheophyta</taxon>
        <taxon>Spermatophyta</taxon>
        <taxon>Magnoliopsida</taxon>
        <taxon>eudicotyledons</taxon>
        <taxon>Gunneridae</taxon>
        <taxon>Pentapetalae</taxon>
        <taxon>rosids</taxon>
        <taxon>fabids</taxon>
        <taxon>Fabales</taxon>
        <taxon>Fabaceae</taxon>
        <taxon>Papilionoideae</taxon>
        <taxon>50 kb inversion clade</taxon>
        <taxon>dalbergioids sensu lato</taxon>
        <taxon>Dalbergieae</taxon>
        <taxon>Pterocarpus clade</taxon>
        <taxon>Stylosanthes</taxon>
    </lineage>
</organism>